<gene>
    <name evidence="2" type="ORF">PQJ73_02065</name>
</gene>
<sequence length="162" mass="16075">MLKTCSTLAALATVAVLAAPASAQAPGASWTQVGMLDCRVDPSIGFIIAGHQSMQCRFSQNAPIPPQTYQGAINTVGINIGVSAGGRLAWGVFAPTTGVPAGALAGEYVGASADAAIGVGVGANVLIGGSNRTVALQPLSLEGSVALNVTLGVSALKLRYVN</sequence>
<proteinExistence type="predicted"/>
<reference evidence="2" key="2">
    <citation type="submission" date="2023-02" db="EMBL/GenBank/DDBJ databases">
        <authorList>
            <person name="Rayyan A."/>
            <person name="Meyer T."/>
            <person name="Kyndt J.A."/>
        </authorList>
    </citation>
    <scope>NUCLEOTIDE SEQUENCE</scope>
    <source>
        <strain evidence="2">DSM 9987</strain>
    </source>
</reference>
<dbReference type="EMBL" id="JAQQLI010000002">
    <property type="protein sequence ID" value="MDC7784457.1"/>
    <property type="molecule type" value="Genomic_DNA"/>
</dbReference>
<accession>A0ABT5J490</accession>
<feature type="signal peptide" evidence="1">
    <location>
        <begin position="1"/>
        <end position="25"/>
    </location>
</feature>
<dbReference type="Proteomes" id="UP001165652">
    <property type="component" value="Unassembled WGS sequence"/>
</dbReference>
<dbReference type="InterPro" id="IPR009333">
    <property type="entry name" value="DUF992"/>
</dbReference>
<organism evidence="2 3">
    <name type="scientific">Rhodoplanes tepidamans</name>
    <name type="common">Rhodoplanes cryptolactis</name>
    <dbReference type="NCBI Taxonomy" id="200616"/>
    <lineage>
        <taxon>Bacteria</taxon>
        <taxon>Pseudomonadati</taxon>
        <taxon>Pseudomonadota</taxon>
        <taxon>Alphaproteobacteria</taxon>
        <taxon>Hyphomicrobiales</taxon>
        <taxon>Nitrobacteraceae</taxon>
        <taxon>Rhodoplanes</taxon>
    </lineage>
</organism>
<keyword evidence="1" id="KW-0732">Signal</keyword>
<evidence type="ECO:0000313" key="2">
    <source>
        <dbReference type="EMBL" id="MDC7784457.1"/>
    </source>
</evidence>
<evidence type="ECO:0000256" key="1">
    <source>
        <dbReference type="SAM" id="SignalP"/>
    </source>
</evidence>
<name>A0ABT5J490_RHOTP</name>
<dbReference type="RefSeq" id="WP_272775307.1">
    <property type="nucleotide sequence ID" value="NZ_JAQQLI010000002.1"/>
</dbReference>
<reference evidence="2" key="1">
    <citation type="journal article" date="2023" name="Microbiol Resour">
        <title>Genome Sequences of Rhodoplanes serenus and Two Thermotolerant Strains, Rhodoplanes tepidamans and 'Rhodoplanes cryptolactis,' Further Refine the Genus.</title>
        <authorList>
            <person name="Rayyan A.A."/>
            <person name="Kyndt J.A."/>
        </authorList>
    </citation>
    <scope>NUCLEOTIDE SEQUENCE</scope>
    <source>
        <strain evidence="2">DSM 9987</strain>
    </source>
</reference>
<protein>
    <submittedName>
        <fullName evidence="2">DUF992 domain-containing protein</fullName>
    </submittedName>
</protein>
<evidence type="ECO:0000313" key="3">
    <source>
        <dbReference type="Proteomes" id="UP001165652"/>
    </source>
</evidence>
<feature type="chain" id="PRO_5047452104" evidence="1">
    <location>
        <begin position="26"/>
        <end position="162"/>
    </location>
</feature>
<comment type="caution">
    <text evidence="2">The sequence shown here is derived from an EMBL/GenBank/DDBJ whole genome shotgun (WGS) entry which is preliminary data.</text>
</comment>
<dbReference type="Pfam" id="PF06186">
    <property type="entry name" value="DUF992"/>
    <property type="match status" value="1"/>
</dbReference>
<keyword evidence="3" id="KW-1185">Reference proteome</keyword>